<keyword evidence="1" id="KW-0812">Transmembrane</keyword>
<evidence type="ECO:0000313" key="3">
    <source>
        <dbReference type="Proteomes" id="UP000325690"/>
    </source>
</evidence>
<dbReference type="AlphaFoldDB" id="A0A5N5V2D1"/>
<dbReference type="EMBL" id="ANBP01000023">
    <property type="protein sequence ID" value="KAB7754789.1"/>
    <property type="molecule type" value="Genomic_DNA"/>
</dbReference>
<accession>A0A5N5V2D1</accession>
<reference evidence="2 3" key="1">
    <citation type="submission" date="2012-10" db="EMBL/GenBank/DDBJ databases">
        <title>The draft sequence of the Mycobacterium pheli genome.</title>
        <authorList>
            <person name="Pettersson B.M.F."/>
            <person name="Das S."/>
            <person name="Dasgupta S."/>
            <person name="Bhattacharya A."/>
            <person name="Kirsebom L.A."/>
        </authorList>
    </citation>
    <scope>NUCLEOTIDE SEQUENCE [LARGE SCALE GENOMIC DNA]</scope>
    <source>
        <strain evidence="2 3">CCUG 21000</strain>
    </source>
</reference>
<keyword evidence="1" id="KW-0472">Membrane</keyword>
<keyword evidence="1" id="KW-1133">Transmembrane helix</keyword>
<protein>
    <submittedName>
        <fullName evidence="2">Uncharacterized protein</fullName>
    </submittedName>
</protein>
<evidence type="ECO:0000313" key="2">
    <source>
        <dbReference type="EMBL" id="KAB7754789.1"/>
    </source>
</evidence>
<proteinExistence type="predicted"/>
<evidence type="ECO:0000256" key="1">
    <source>
        <dbReference type="SAM" id="Phobius"/>
    </source>
</evidence>
<feature type="transmembrane region" description="Helical" evidence="1">
    <location>
        <begin position="6"/>
        <end position="28"/>
    </location>
</feature>
<sequence length="34" mass="3379">MPTLTTTPAVSAAVSAVLLTILPTAVIIDARSAL</sequence>
<name>A0A5N5V2D1_MYCPH</name>
<dbReference type="Proteomes" id="UP000325690">
    <property type="component" value="Unassembled WGS sequence"/>
</dbReference>
<keyword evidence="3" id="KW-1185">Reference proteome</keyword>
<comment type="caution">
    <text evidence="2">The sequence shown here is derived from an EMBL/GenBank/DDBJ whole genome shotgun (WGS) entry which is preliminary data.</text>
</comment>
<gene>
    <name evidence="2" type="ORF">MPHL21000_16145</name>
</gene>
<organism evidence="2 3">
    <name type="scientific">Mycolicibacterium phlei DSM 43239 = CCUG 21000</name>
    <dbReference type="NCBI Taxonomy" id="1226750"/>
    <lineage>
        <taxon>Bacteria</taxon>
        <taxon>Bacillati</taxon>
        <taxon>Actinomycetota</taxon>
        <taxon>Actinomycetes</taxon>
        <taxon>Mycobacteriales</taxon>
        <taxon>Mycobacteriaceae</taxon>
        <taxon>Mycolicibacterium</taxon>
    </lineage>
</organism>